<dbReference type="NCBIfam" id="TIGR00066">
    <property type="entry name" value="g_glut_trans"/>
    <property type="match status" value="1"/>
</dbReference>
<name>A0A2T7G8C5_9RHOB</name>
<evidence type="ECO:0000313" key="7">
    <source>
        <dbReference type="EMBL" id="PVA10660.1"/>
    </source>
</evidence>
<reference evidence="7 8" key="1">
    <citation type="submission" date="2018-04" db="EMBL/GenBank/DDBJ databases">
        <title>Pelagivirga bohaiensis gen. nov., sp. nov., a bacterium isolated from the Bohai Sea.</title>
        <authorList>
            <person name="Ji X."/>
        </authorList>
    </citation>
    <scope>NUCLEOTIDE SEQUENCE [LARGE SCALE GENOMIC DNA]</scope>
    <source>
        <strain evidence="7 8">BH-SD19</strain>
    </source>
</reference>
<comment type="PTM">
    <text evidence="6">Cleaved by autocatalysis into a large and a small subunit.</text>
</comment>
<dbReference type="Pfam" id="PF01019">
    <property type="entry name" value="G_glu_transpept"/>
    <property type="match status" value="1"/>
</dbReference>
<gene>
    <name evidence="7" type="primary">ggt</name>
    <name evidence="7" type="ORF">DC366_07175</name>
</gene>
<dbReference type="PRINTS" id="PR01210">
    <property type="entry name" value="GGTRANSPTASE"/>
</dbReference>
<dbReference type="Gene3D" id="3.60.20.40">
    <property type="match status" value="1"/>
</dbReference>
<evidence type="ECO:0000256" key="2">
    <source>
        <dbReference type="ARBA" id="ARBA00001089"/>
    </source>
</evidence>
<dbReference type="GO" id="GO:0006751">
    <property type="term" value="P:glutathione catabolic process"/>
    <property type="evidence" value="ECO:0007669"/>
    <property type="project" value="UniProtKB-UniRule"/>
</dbReference>
<dbReference type="SUPFAM" id="SSF56235">
    <property type="entry name" value="N-terminal nucleophile aminohydrolases (Ntn hydrolases)"/>
    <property type="match status" value="1"/>
</dbReference>
<keyword evidence="8" id="KW-1185">Reference proteome</keyword>
<feature type="active site" description="Nucleophile" evidence="4">
    <location>
        <position position="366"/>
    </location>
</feature>
<accession>A0A2T7G8C5</accession>
<keyword evidence="6" id="KW-0012">Acyltransferase</keyword>
<sequence>MTNPNGPRTGRPPVYAARGMVSSPHYLASESGLKALRQGGSAVDASIALNLTMAVVYSQMSGIGGDGFWLLAGGKAKDVEAIRASGPSAAKATIEHYHQQGHTGRIPDRGPLAALTVPGALDGFRIAHERYGKLDWADLFEDAIHYARNGFAVTRSLADWLVADEHLLNQYPGMAETFLPTGKPQREGSFLAQPKLADTLELLAKKGVREAFYEGELAERICAGLEPDGSPLRADDFAEYHAEWVTPITTTYRGYDIYQLPPSTQGMTAIQVLNLLDGYDVAGWGDNTADYYHHMAEALKVSAADRDEWLTDPAFVDIPLDKLLSKDYADERRQLIRADRAIQPGDITAGLRYGTEFDKPAPKGGTVYFCVTDSDGLMVSKIQSPYYDFGACVMGGDTGIIMQNRGSFFSLDENHPNCLVPKKHTFHTIIPALAMKDGKPAIAYGTMGGEGQSQTQAAMLTRMVDFGYDVQQSIEAPRWLFGRTWGMESSDLWIESDVPDNVLRELKRRGQPVKLVGRWDSIVGHAQAIRWNEDTGFYAGGADPRGDGSAAGY</sequence>
<comment type="pathway">
    <text evidence="6">Sulfur metabolism; glutathione metabolism.</text>
</comment>
<feature type="binding site" evidence="5">
    <location>
        <position position="449"/>
    </location>
    <ligand>
        <name>L-glutamate</name>
        <dbReference type="ChEBI" id="CHEBI:29985"/>
    </ligand>
</feature>
<comment type="catalytic activity">
    <reaction evidence="1 6">
        <text>an S-substituted glutathione + H2O = an S-substituted L-cysteinylglycine + L-glutamate</text>
        <dbReference type="Rhea" id="RHEA:59468"/>
        <dbReference type="ChEBI" id="CHEBI:15377"/>
        <dbReference type="ChEBI" id="CHEBI:29985"/>
        <dbReference type="ChEBI" id="CHEBI:90779"/>
        <dbReference type="ChEBI" id="CHEBI:143103"/>
        <dbReference type="EC" id="3.4.19.13"/>
    </reaction>
</comment>
<evidence type="ECO:0000256" key="4">
    <source>
        <dbReference type="PIRSR" id="PIRSR600101-1"/>
    </source>
</evidence>
<evidence type="ECO:0000256" key="6">
    <source>
        <dbReference type="RuleBase" id="RU368036"/>
    </source>
</evidence>
<dbReference type="Gene3D" id="1.10.246.130">
    <property type="match status" value="1"/>
</dbReference>
<dbReference type="UniPathway" id="UPA00204"/>
<keyword evidence="6" id="KW-0317">Glutathione biosynthesis</keyword>
<dbReference type="OrthoDB" id="9781342at2"/>
<dbReference type="PANTHER" id="PTHR43881:SF1">
    <property type="entry name" value="GAMMA-GLUTAMYLTRANSPEPTIDASE (AFU_ORTHOLOGUE AFUA_4G13580)"/>
    <property type="match status" value="1"/>
</dbReference>
<evidence type="ECO:0000256" key="1">
    <source>
        <dbReference type="ARBA" id="ARBA00001049"/>
    </source>
</evidence>
<dbReference type="GO" id="GO:0006750">
    <property type="term" value="P:glutathione biosynthetic process"/>
    <property type="evidence" value="ECO:0007669"/>
    <property type="project" value="UniProtKB-KW"/>
</dbReference>
<dbReference type="GO" id="GO:0036374">
    <property type="term" value="F:glutathione hydrolase activity"/>
    <property type="evidence" value="ECO:0007669"/>
    <property type="project" value="UniProtKB-UniRule"/>
</dbReference>
<comment type="catalytic activity">
    <reaction evidence="3 6">
        <text>an N-terminal (5-L-glutamyl)-[peptide] + an alpha-amino acid = 5-L-glutamyl amino acid + an N-terminal L-alpha-aminoacyl-[peptide]</text>
        <dbReference type="Rhea" id="RHEA:23904"/>
        <dbReference type="Rhea" id="RHEA-COMP:9780"/>
        <dbReference type="Rhea" id="RHEA-COMP:9795"/>
        <dbReference type="ChEBI" id="CHEBI:77644"/>
        <dbReference type="ChEBI" id="CHEBI:78597"/>
        <dbReference type="ChEBI" id="CHEBI:78599"/>
        <dbReference type="ChEBI" id="CHEBI:78608"/>
        <dbReference type="EC" id="2.3.2.2"/>
    </reaction>
</comment>
<dbReference type="PANTHER" id="PTHR43881">
    <property type="entry name" value="GAMMA-GLUTAMYLTRANSPEPTIDASE (AFU_ORTHOLOGUE AFUA_4G13580)"/>
    <property type="match status" value="1"/>
</dbReference>
<dbReference type="InterPro" id="IPR043137">
    <property type="entry name" value="GGT_ssub_C"/>
</dbReference>
<dbReference type="RefSeq" id="WP_108691519.1">
    <property type="nucleotide sequence ID" value="NZ_QCYH01000003.1"/>
</dbReference>
<comment type="caution">
    <text evidence="7">The sequence shown here is derived from an EMBL/GenBank/DDBJ whole genome shotgun (WGS) entry which is preliminary data.</text>
</comment>
<dbReference type="InterPro" id="IPR000101">
    <property type="entry name" value="GGT_peptidase"/>
</dbReference>
<proteinExistence type="inferred from homology"/>
<keyword evidence="6" id="KW-0865">Zymogen</keyword>
<comment type="subunit">
    <text evidence="6">This enzyme consists of two polypeptide chains, which are synthesized in precursor form from a single polypeptide.</text>
</comment>
<dbReference type="EC" id="2.3.2.2" evidence="6"/>
<keyword evidence="6" id="KW-0378">Hydrolase</keyword>
<comment type="similarity">
    <text evidence="6">Belongs to the gamma-glutamyltransferase family.</text>
</comment>
<dbReference type="InterPro" id="IPR029055">
    <property type="entry name" value="Ntn_hydrolases_N"/>
</dbReference>
<dbReference type="Proteomes" id="UP000244446">
    <property type="component" value="Unassembled WGS sequence"/>
</dbReference>
<protein>
    <recommendedName>
        <fullName evidence="6">Glutathione hydrolase proenzyme</fullName>
        <ecNumber evidence="6">2.3.2.2</ecNumber>
        <ecNumber evidence="6">3.4.19.13</ecNumber>
    </recommendedName>
    <component>
        <recommendedName>
            <fullName evidence="6">Glutathione hydrolase large chain</fullName>
        </recommendedName>
    </component>
    <component>
        <recommendedName>
            <fullName evidence="6">Glutathione hydrolase small chain</fullName>
        </recommendedName>
    </component>
</protein>
<evidence type="ECO:0000256" key="3">
    <source>
        <dbReference type="ARBA" id="ARBA00047417"/>
    </source>
</evidence>
<dbReference type="AlphaFoldDB" id="A0A2T7G8C5"/>
<organism evidence="7 8">
    <name type="scientific">Pelagivirga sediminicola</name>
    <dbReference type="NCBI Taxonomy" id="2170575"/>
    <lineage>
        <taxon>Bacteria</taxon>
        <taxon>Pseudomonadati</taxon>
        <taxon>Pseudomonadota</taxon>
        <taxon>Alphaproteobacteria</taxon>
        <taxon>Rhodobacterales</taxon>
        <taxon>Paracoccaceae</taxon>
        <taxon>Pelagivirga</taxon>
    </lineage>
</organism>
<evidence type="ECO:0000313" key="8">
    <source>
        <dbReference type="Proteomes" id="UP000244446"/>
    </source>
</evidence>
<dbReference type="InterPro" id="IPR052896">
    <property type="entry name" value="GGT-like_enzyme"/>
</dbReference>
<comment type="catalytic activity">
    <reaction evidence="2 6">
        <text>glutathione + H2O = L-cysteinylglycine + L-glutamate</text>
        <dbReference type="Rhea" id="RHEA:28807"/>
        <dbReference type="ChEBI" id="CHEBI:15377"/>
        <dbReference type="ChEBI" id="CHEBI:29985"/>
        <dbReference type="ChEBI" id="CHEBI:57925"/>
        <dbReference type="ChEBI" id="CHEBI:61694"/>
        <dbReference type="EC" id="3.4.19.13"/>
    </reaction>
</comment>
<dbReference type="EMBL" id="QCYH01000003">
    <property type="protein sequence ID" value="PVA10660.1"/>
    <property type="molecule type" value="Genomic_DNA"/>
</dbReference>
<dbReference type="GO" id="GO:0103068">
    <property type="term" value="F:leukotriene C4 gamma-glutamyl transferase activity"/>
    <property type="evidence" value="ECO:0007669"/>
    <property type="project" value="UniProtKB-EC"/>
</dbReference>
<dbReference type="InterPro" id="IPR043138">
    <property type="entry name" value="GGT_lsub"/>
</dbReference>
<dbReference type="EC" id="3.4.19.13" evidence="6"/>
<evidence type="ECO:0000256" key="5">
    <source>
        <dbReference type="PIRSR" id="PIRSR600101-2"/>
    </source>
</evidence>
<keyword evidence="6 7" id="KW-0808">Transferase</keyword>